<reference evidence="3 4" key="1">
    <citation type="submission" date="2018-09" db="EMBL/GenBank/DDBJ databases">
        <authorList>
            <person name="Le Fleche-Mateos A."/>
        </authorList>
    </citation>
    <scope>NUCLEOTIDE SEQUENCE [LARGE SCALE GENOMIC DNA]</scope>
    <source>
        <strain evidence="3 4">DSM 27399</strain>
    </source>
</reference>
<comment type="caution">
    <text evidence="3">The sequence shown here is derived from an EMBL/GenBank/DDBJ whole genome shotgun (WGS) entry which is preliminary data.</text>
</comment>
<dbReference type="Pfam" id="PF07963">
    <property type="entry name" value="N_methyl"/>
    <property type="match status" value="1"/>
</dbReference>
<feature type="transmembrane region" description="Helical" evidence="2">
    <location>
        <begin position="12"/>
        <end position="31"/>
    </location>
</feature>
<dbReference type="AlphaFoldDB" id="A0A419N426"/>
<organism evidence="3 4">
    <name type="scientific">Rahnella woolbedingensis</name>
    <dbReference type="NCBI Taxonomy" id="1510574"/>
    <lineage>
        <taxon>Bacteria</taxon>
        <taxon>Pseudomonadati</taxon>
        <taxon>Pseudomonadota</taxon>
        <taxon>Gammaproteobacteria</taxon>
        <taxon>Enterobacterales</taxon>
        <taxon>Yersiniaceae</taxon>
        <taxon>Rahnella</taxon>
    </lineage>
</organism>
<dbReference type="EMBL" id="RAHH01000029">
    <property type="protein sequence ID" value="RJT39477.1"/>
    <property type="molecule type" value="Genomic_DNA"/>
</dbReference>
<gene>
    <name evidence="3" type="ORF">D6C13_20660</name>
</gene>
<dbReference type="Proteomes" id="UP000284908">
    <property type="component" value="Unassembled WGS sequence"/>
</dbReference>
<accession>A0A419N426</accession>
<dbReference type="RefSeq" id="WP_120134545.1">
    <property type="nucleotide sequence ID" value="NZ_RAHH01000029.1"/>
</dbReference>
<dbReference type="InterPro" id="IPR045584">
    <property type="entry name" value="Pilin-like"/>
</dbReference>
<dbReference type="NCBIfam" id="NF007800">
    <property type="entry name" value="PRK10506.1"/>
    <property type="match status" value="1"/>
</dbReference>
<comment type="subcellular location">
    <subcellularLocation>
        <location evidence="1">Membrane</location>
        <topology evidence="1">Single-pass membrane protein</topology>
    </subcellularLocation>
</comment>
<proteinExistence type="predicted"/>
<evidence type="ECO:0000256" key="1">
    <source>
        <dbReference type="ARBA" id="ARBA00004167"/>
    </source>
</evidence>
<name>A0A419N426_9GAMM</name>
<dbReference type="SUPFAM" id="SSF54523">
    <property type="entry name" value="Pili subunits"/>
    <property type="match status" value="1"/>
</dbReference>
<keyword evidence="2" id="KW-1133">Transmembrane helix</keyword>
<evidence type="ECO:0000313" key="4">
    <source>
        <dbReference type="Proteomes" id="UP000284908"/>
    </source>
</evidence>
<dbReference type="OrthoDB" id="7065799at2"/>
<dbReference type="NCBIfam" id="TIGR02532">
    <property type="entry name" value="IV_pilin_GFxxxE"/>
    <property type="match status" value="1"/>
</dbReference>
<keyword evidence="4" id="KW-1185">Reference proteome</keyword>
<protein>
    <submittedName>
        <fullName evidence="3">Prepilin peptidase-dependent protein</fullName>
    </submittedName>
</protein>
<dbReference type="InterPro" id="IPR012902">
    <property type="entry name" value="N_methyl_site"/>
</dbReference>
<evidence type="ECO:0000313" key="3">
    <source>
        <dbReference type="EMBL" id="RJT39477.1"/>
    </source>
</evidence>
<keyword evidence="2" id="KW-0472">Membrane</keyword>
<sequence length="164" mass="17976">MIAARRKGERGMSLIELMVVVVLVAICTLWGTQSWRGYQQALKLEQHAQRLRLYLYGVQSEANDYNLSAVLWVIGGNDGCVGYGPRSTDCHNATGKIFVMEEPDIELSGLADKSMGFYGLRNAALAGRLTLKNSAGSLRLVLSARGRLRICSEDKPLLGISLCQ</sequence>
<keyword evidence="2" id="KW-0812">Transmembrane</keyword>
<dbReference type="GO" id="GO:0016020">
    <property type="term" value="C:membrane"/>
    <property type="evidence" value="ECO:0007669"/>
    <property type="project" value="UniProtKB-SubCell"/>
</dbReference>
<evidence type="ECO:0000256" key="2">
    <source>
        <dbReference type="SAM" id="Phobius"/>
    </source>
</evidence>